<evidence type="ECO:0000256" key="1">
    <source>
        <dbReference type="ARBA" id="ARBA00004651"/>
    </source>
</evidence>
<evidence type="ECO:0000256" key="2">
    <source>
        <dbReference type="ARBA" id="ARBA00022448"/>
    </source>
</evidence>
<keyword evidence="3" id="KW-1003">Cell membrane</keyword>
<keyword evidence="2" id="KW-0813">Transport</keyword>
<feature type="transmembrane region" description="Helical" evidence="7">
    <location>
        <begin position="217"/>
        <end position="244"/>
    </location>
</feature>
<organism evidence="9 10">
    <name type="scientific">Hydrogenophaga pseudoflava</name>
    <name type="common">Pseudomonas carboxydoflava</name>
    <dbReference type="NCBI Taxonomy" id="47421"/>
    <lineage>
        <taxon>Bacteria</taxon>
        <taxon>Pseudomonadati</taxon>
        <taxon>Pseudomonadota</taxon>
        <taxon>Betaproteobacteria</taxon>
        <taxon>Burkholderiales</taxon>
        <taxon>Comamonadaceae</taxon>
        <taxon>Hydrogenophaga</taxon>
    </lineage>
</organism>
<keyword evidence="4 7" id="KW-0812">Transmembrane</keyword>
<feature type="transmembrane region" description="Helical" evidence="7">
    <location>
        <begin position="12"/>
        <end position="34"/>
    </location>
</feature>
<feature type="domain" description="Major facilitator superfamily (MFS) profile" evidence="8">
    <location>
        <begin position="1"/>
        <end position="393"/>
    </location>
</feature>
<feature type="transmembrane region" description="Helical" evidence="7">
    <location>
        <begin position="46"/>
        <end position="69"/>
    </location>
</feature>
<proteinExistence type="predicted"/>
<evidence type="ECO:0000256" key="4">
    <source>
        <dbReference type="ARBA" id="ARBA00022692"/>
    </source>
</evidence>
<dbReference type="PANTHER" id="PTHR43266">
    <property type="entry name" value="MACROLIDE-EFFLUX PROTEIN"/>
    <property type="match status" value="1"/>
</dbReference>
<keyword evidence="5 7" id="KW-1133">Transmembrane helix</keyword>
<evidence type="ECO:0000256" key="5">
    <source>
        <dbReference type="ARBA" id="ARBA00022989"/>
    </source>
</evidence>
<dbReference type="InterPro" id="IPR011701">
    <property type="entry name" value="MFS"/>
</dbReference>
<sequence>MLDILANRTYRHFFGAQVIALIGTGLATVALGLLAFDLAGDEAGMVLGTALAIKMLAYVGVAPIAAAFADRLPRRTMLVALDLIRAAVALLLPFVSQVWEVYVLIFVLQAASAAFTPTFQATIPDVLPDEKEYTKALSLSRLAYDMESLISPMLAAALLTVVSFHDLFAGTVVGFLVSAALVVSVTLPTPPVSQRRGIYDRTTRGLRIYLATPRLRGLLAISAGVAAAGSMVFVNTVVIVQAGFGLTQSAVALALASFGAGSMVAALGLPRLLEKWSDRTAMLGGIGVMVVGLFAGNLVVGHTSLMVLWFVLGLGYSTAQTPSGRLLRRSAQAGDRPALFAAQFALSHACWLLFYPLAGWLGTRFGMTAAFVVLGIAGALAVWVTTMVWPSQDPEVIEHEHPDLPHGHAHTLDAVRDGVRVRHAHAFVVDDQHPHWPSAGR</sequence>
<evidence type="ECO:0000313" key="9">
    <source>
        <dbReference type="EMBL" id="QBM28337.1"/>
    </source>
</evidence>
<evidence type="ECO:0000256" key="6">
    <source>
        <dbReference type="ARBA" id="ARBA00023136"/>
    </source>
</evidence>
<dbReference type="PROSITE" id="PS50850">
    <property type="entry name" value="MFS"/>
    <property type="match status" value="1"/>
</dbReference>
<dbReference type="InterPro" id="IPR020846">
    <property type="entry name" value="MFS_dom"/>
</dbReference>
<dbReference type="SUPFAM" id="SSF103473">
    <property type="entry name" value="MFS general substrate transporter"/>
    <property type="match status" value="1"/>
</dbReference>
<dbReference type="AlphaFoldDB" id="A0A4P6WXH9"/>
<dbReference type="EMBL" id="CP037867">
    <property type="protein sequence ID" value="QBM28337.1"/>
    <property type="molecule type" value="Genomic_DNA"/>
</dbReference>
<feature type="transmembrane region" description="Helical" evidence="7">
    <location>
        <begin position="339"/>
        <end position="358"/>
    </location>
</feature>
<dbReference type="Pfam" id="PF07690">
    <property type="entry name" value="MFS_1"/>
    <property type="match status" value="1"/>
</dbReference>
<dbReference type="KEGG" id="hpse:HPF_11610"/>
<dbReference type="InterPro" id="IPR036259">
    <property type="entry name" value="MFS_trans_sf"/>
</dbReference>
<dbReference type="RefSeq" id="WP_133156671.1">
    <property type="nucleotide sequence ID" value="NZ_CP037867.1"/>
</dbReference>
<protein>
    <submittedName>
        <fullName evidence="9">Major Facilitator Superfamily protein</fullName>
    </submittedName>
</protein>
<evidence type="ECO:0000313" key="10">
    <source>
        <dbReference type="Proteomes" id="UP000293912"/>
    </source>
</evidence>
<evidence type="ECO:0000256" key="7">
    <source>
        <dbReference type="SAM" id="Phobius"/>
    </source>
</evidence>
<feature type="transmembrane region" description="Helical" evidence="7">
    <location>
        <begin position="364"/>
        <end position="384"/>
    </location>
</feature>
<reference evidence="9 10" key="1">
    <citation type="submission" date="2019-03" db="EMBL/GenBank/DDBJ databases">
        <authorList>
            <person name="Sebastian G."/>
            <person name="Baumann P."/>
            <person name="Ruckert C."/>
            <person name="Kalinowski J."/>
            <person name="Nebel B."/>
            <person name="Takors R."/>
            <person name="Blombach B."/>
        </authorList>
    </citation>
    <scope>NUCLEOTIDE SEQUENCE [LARGE SCALE GENOMIC DNA]</scope>
    <source>
        <strain evidence="9 10">DSM 1084</strain>
    </source>
</reference>
<dbReference type="GO" id="GO:0022857">
    <property type="term" value="F:transmembrane transporter activity"/>
    <property type="evidence" value="ECO:0007669"/>
    <property type="project" value="InterPro"/>
</dbReference>
<comment type="subcellular location">
    <subcellularLocation>
        <location evidence="1">Cell membrane</location>
        <topology evidence="1">Multi-pass membrane protein</topology>
    </subcellularLocation>
</comment>
<feature type="transmembrane region" description="Helical" evidence="7">
    <location>
        <begin position="250"/>
        <end position="269"/>
    </location>
</feature>
<accession>A0A4P6WXH9</accession>
<dbReference type="PANTHER" id="PTHR43266:SF2">
    <property type="entry name" value="MAJOR FACILITATOR SUPERFAMILY (MFS) PROFILE DOMAIN-CONTAINING PROTEIN"/>
    <property type="match status" value="1"/>
</dbReference>
<dbReference type="Gene3D" id="1.20.1250.20">
    <property type="entry name" value="MFS general substrate transporter like domains"/>
    <property type="match status" value="1"/>
</dbReference>
<name>A0A4P6WXH9_HYDPS</name>
<gene>
    <name evidence="9" type="ORF">HPF_11610</name>
</gene>
<keyword evidence="10" id="KW-1185">Reference proteome</keyword>
<keyword evidence="6 7" id="KW-0472">Membrane</keyword>
<feature type="transmembrane region" description="Helical" evidence="7">
    <location>
        <begin position="167"/>
        <end position="187"/>
    </location>
</feature>
<evidence type="ECO:0000259" key="8">
    <source>
        <dbReference type="PROSITE" id="PS50850"/>
    </source>
</evidence>
<dbReference type="GO" id="GO:0005886">
    <property type="term" value="C:plasma membrane"/>
    <property type="evidence" value="ECO:0007669"/>
    <property type="project" value="UniProtKB-SubCell"/>
</dbReference>
<evidence type="ECO:0000256" key="3">
    <source>
        <dbReference type="ARBA" id="ARBA00022475"/>
    </source>
</evidence>
<dbReference type="Proteomes" id="UP000293912">
    <property type="component" value="Chromosome"/>
</dbReference>
<dbReference type="CDD" id="cd06173">
    <property type="entry name" value="MFS_MefA_like"/>
    <property type="match status" value="1"/>
</dbReference>